<dbReference type="Proteomes" id="UP000065641">
    <property type="component" value="Chromosome"/>
</dbReference>
<proteinExistence type="predicted"/>
<protein>
    <submittedName>
        <fullName evidence="1">Short-chain dehydrogenase</fullName>
    </submittedName>
</protein>
<dbReference type="PANTHER" id="PTHR45458:SF1">
    <property type="entry name" value="SHORT CHAIN DEHYDROGENASE"/>
    <property type="match status" value="1"/>
</dbReference>
<dbReference type="KEGG" id="pspi:PS2015_832"/>
<dbReference type="OrthoDB" id="5786478at2"/>
<dbReference type="InterPro" id="IPR002347">
    <property type="entry name" value="SDR_fam"/>
</dbReference>
<dbReference type="Pfam" id="PF00106">
    <property type="entry name" value="adh_short"/>
    <property type="match status" value="1"/>
</dbReference>
<dbReference type="RefSeq" id="WP_058021039.1">
    <property type="nucleotide sequence ID" value="NZ_CP013189.1"/>
</dbReference>
<dbReference type="EMBL" id="CP013189">
    <property type="protein sequence ID" value="ALO45505.1"/>
    <property type="molecule type" value="Genomic_DNA"/>
</dbReference>
<dbReference type="InterPro" id="IPR052184">
    <property type="entry name" value="SDR_enzymes"/>
</dbReference>
<name>A0A0S2KAY4_9GAMM</name>
<dbReference type="PANTHER" id="PTHR45458">
    <property type="entry name" value="SHORT-CHAIN DEHYDROGENASE/REDUCTASE SDR"/>
    <property type="match status" value="1"/>
</dbReference>
<evidence type="ECO:0000313" key="1">
    <source>
        <dbReference type="EMBL" id="ALO45505.1"/>
    </source>
</evidence>
<evidence type="ECO:0000313" key="2">
    <source>
        <dbReference type="Proteomes" id="UP000065641"/>
    </source>
</evidence>
<dbReference type="CDD" id="cd05325">
    <property type="entry name" value="carb_red_sniffer_like_SDR_c"/>
    <property type="match status" value="1"/>
</dbReference>
<dbReference type="AlphaFoldDB" id="A0A0S2KAY4"/>
<dbReference type="Gene3D" id="3.40.50.720">
    <property type="entry name" value="NAD(P)-binding Rossmann-like Domain"/>
    <property type="match status" value="1"/>
</dbReference>
<dbReference type="InterPro" id="IPR036291">
    <property type="entry name" value="NAD(P)-bd_dom_sf"/>
</dbReference>
<dbReference type="STRING" id="1249552.PS2015_832"/>
<gene>
    <name evidence="1" type="ORF">PS2015_832</name>
</gene>
<dbReference type="GO" id="GO:0016616">
    <property type="term" value="F:oxidoreductase activity, acting on the CH-OH group of donors, NAD or NADP as acceptor"/>
    <property type="evidence" value="ECO:0007669"/>
    <property type="project" value="TreeGrafter"/>
</dbReference>
<sequence>MAVYLITGTNRGIGLELVRQTLAAGHEVIATARDPQAVPALTELAASNPGLTLAALDLGDPDSFDALVGQLDGRPVDVLINNAGIYGPRDASFGKLSAEDWLTVFNIDTVAPVLLTQKLMPNLRQGADKRIAFMSSKMGSVADNGSGGSYIYRTAKSALNQAVKCLAIDLQPEQFIVLSLHPGWVRTDMGGPNGLIDTRTSAQGLLSVIQQARPVDSGAFIAYDNKRIPW</sequence>
<organism evidence="1 2">
    <name type="scientific">Pseudohongiella spirulinae</name>
    <dbReference type="NCBI Taxonomy" id="1249552"/>
    <lineage>
        <taxon>Bacteria</taxon>
        <taxon>Pseudomonadati</taxon>
        <taxon>Pseudomonadota</taxon>
        <taxon>Gammaproteobacteria</taxon>
        <taxon>Pseudomonadales</taxon>
        <taxon>Pseudohongiellaceae</taxon>
        <taxon>Pseudohongiella</taxon>
    </lineage>
</organism>
<accession>A0A0S2KAY4</accession>
<reference evidence="1 2" key="1">
    <citation type="submission" date="2015-11" db="EMBL/GenBank/DDBJ databases">
        <authorList>
            <person name="Zhang Y."/>
            <person name="Guo Z."/>
        </authorList>
    </citation>
    <scope>NUCLEOTIDE SEQUENCE [LARGE SCALE GENOMIC DNA]</scope>
    <source>
        <strain evidence="1 2">KCTC 32221</strain>
    </source>
</reference>
<dbReference type="SUPFAM" id="SSF51735">
    <property type="entry name" value="NAD(P)-binding Rossmann-fold domains"/>
    <property type="match status" value="1"/>
</dbReference>
<keyword evidence="2" id="KW-1185">Reference proteome</keyword>
<dbReference type="PRINTS" id="PR00081">
    <property type="entry name" value="GDHRDH"/>
</dbReference>